<organism evidence="1 2">
    <name type="scientific">Aspergillus fumigatus (strain CBS 144.89 / FGSC A1163 / CEA10)</name>
    <name type="common">Neosartorya fumigata</name>
    <dbReference type="NCBI Taxonomy" id="451804"/>
    <lineage>
        <taxon>Eukaryota</taxon>
        <taxon>Fungi</taxon>
        <taxon>Dikarya</taxon>
        <taxon>Ascomycota</taxon>
        <taxon>Pezizomycotina</taxon>
        <taxon>Eurotiomycetes</taxon>
        <taxon>Eurotiomycetidae</taxon>
        <taxon>Eurotiales</taxon>
        <taxon>Aspergillaceae</taxon>
        <taxon>Aspergillus</taxon>
        <taxon>Aspergillus subgen. Fumigati</taxon>
    </lineage>
</organism>
<dbReference type="EMBL" id="DS499599">
    <property type="protein sequence ID" value="EDP49298.1"/>
    <property type="molecule type" value="Genomic_DNA"/>
</dbReference>
<proteinExistence type="predicted"/>
<protein>
    <submittedName>
        <fullName evidence="1">Uncharacterized protein</fullName>
    </submittedName>
</protein>
<evidence type="ECO:0000313" key="2">
    <source>
        <dbReference type="Proteomes" id="UP000001699"/>
    </source>
</evidence>
<dbReference type="AlphaFoldDB" id="B0Y7B7"/>
<keyword evidence="2" id="KW-1185">Reference proteome</keyword>
<dbReference type="Proteomes" id="UP000001699">
    <property type="component" value="Unassembled WGS sequence"/>
</dbReference>
<dbReference type="HOGENOM" id="CLU_2014739_0_0_1"/>
<gene>
    <name evidence="1" type="ORF">AFUB_073250</name>
</gene>
<name>B0Y7B7_ASPFC</name>
<dbReference type="VEuPathDB" id="FungiDB:AFUB_073250"/>
<reference evidence="1 2" key="1">
    <citation type="journal article" date="2008" name="PLoS Genet.">
        <title>Genomic islands in the pathogenic filamentous fungus Aspergillus fumigatus.</title>
        <authorList>
            <person name="Fedorova N.D."/>
            <person name="Khaldi N."/>
            <person name="Joardar V.S."/>
            <person name="Maiti R."/>
            <person name="Amedeo P."/>
            <person name="Anderson M.J."/>
            <person name="Crabtree J."/>
            <person name="Silva J.C."/>
            <person name="Badger J.H."/>
            <person name="Albarraq A."/>
            <person name="Angiuoli S."/>
            <person name="Bussey H."/>
            <person name="Bowyer P."/>
            <person name="Cotty P.J."/>
            <person name="Dyer P.S."/>
            <person name="Egan A."/>
            <person name="Galens K."/>
            <person name="Fraser-Liggett C.M."/>
            <person name="Haas B.J."/>
            <person name="Inman J.M."/>
            <person name="Kent R."/>
            <person name="Lemieux S."/>
            <person name="Malavazi I."/>
            <person name="Orvis J."/>
            <person name="Roemer T."/>
            <person name="Ronning C.M."/>
            <person name="Sundaram J.P."/>
            <person name="Sutton G."/>
            <person name="Turner G."/>
            <person name="Venter J.C."/>
            <person name="White O.R."/>
            <person name="Whitty B.R."/>
            <person name="Youngman P."/>
            <person name="Wolfe K.H."/>
            <person name="Goldman G.H."/>
            <person name="Wortman J.R."/>
            <person name="Jiang B."/>
            <person name="Denning D.W."/>
            <person name="Nierman W.C."/>
        </authorList>
    </citation>
    <scope>NUCLEOTIDE SEQUENCE [LARGE SCALE GENOMIC DNA]</scope>
    <source>
        <strain evidence="2">CBS 144.89 / FGSC A1163 / CEA10</strain>
    </source>
</reference>
<evidence type="ECO:0000313" key="1">
    <source>
        <dbReference type="EMBL" id="EDP49298.1"/>
    </source>
</evidence>
<accession>B0Y7B7</accession>
<sequence>MCGRRSSLLFYSNWLDHHSAQTTSTAPTSCVRFFSPFPEVIVKLSQSRLLSASPPARFSIPAFLSGRIHPPPILLSLDPSTVHNPVHSPQSTAPDLISTGLPVLPVSFKQRLILIFIFSITLS</sequence>